<dbReference type="Gene3D" id="3.30.420.40">
    <property type="match status" value="2"/>
</dbReference>
<evidence type="ECO:0000256" key="6">
    <source>
        <dbReference type="ARBA" id="ARBA00022777"/>
    </source>
</evidence>
<proteinExistence type="inferred from homology"/>
<evidence type="ECO:0000256" key="3">
    <source>
        <dbReference type="ARBA" id="ARBA00012099"/>
    </source>
</evidence>
<evidence type="ECO:0000259" key="12">
    <source>
        <dbReference type="Pfam" id="PF02782"/>
    </source>
</evidence>
<evidence type="ECO:0000256" key="10">
    <source>
        <dbReference type="RuleBase" id="RU003733"/>
    </source>
</evidence>
<dbReference type="GO" id="GO:0046167">
    <property type="term" value="P:glycerol-3-phosphate biosynthetic process"/>
    <property type="evidence" value="ECO:0007669"/>
    <property type="project" value="TreeGrafter"/>
</dbReference>
<feature type="domain" description="Carbohydrate kinase FGGY C-terminal" evidence="12">
    <location>
        <begin position="122"/>
        <end position="312"/>
    </location>
</feature>
<evidence type="ECO:0000313" key="13">
    <source>
        <dbReference type="EMBL" id="JAG15022.1"/>
    </source>
</evidence>
<evidence type="ECO:0000256" key="9">
    <source>
        <dbReference type="ARBA" id="ARBA00043149"/>
    </source>
</evidence>
<dbReference type="EC" id="2.7.1.30" evidence="3"/>
<dbReference type="PANTHER" id="PTHR10196:SF69">
    <property type="entry name" value="GLYCEROL KINASE"/>
    <property type="match status" value="1"/>
</dbReference>
<dbReference type="InterPro" id="IPR018484">
    <property type="entry name" value="FGGY_N"/>
</dbReference>
<evidence type="ECO:0000256" key="2">
    <source>
        <dbReference type="ARBA" id="ARBA00009156"/>
    </source>
</evidence>
<organism evidence="13">
    <name type="scientific">Lygus hesperus</name>
    <name type="common">Western plant bug</name>
    <dbReference type="NCBI Taxonomy" id="30085"/>
    <lineage>
        <taxon>Eukaryota</taxon>
        <taxon>Metazoa</taxon>
        <taxon>Ecdysozoa</taxon>
        <taxon>Arthropoda</taxon>
        <taxon>Hexapoda</taxon>
        <taxon>Insecta</taxon>
        <taxon>Pterygota</taxon>
        <taxon>Neoptera</taxon>
        <taxon>Paraneoptera</taxon>
        <taxon>Hemiptera</taxon>
        <taxon>Heteroptera</taxon>
        <taxon>Panheteroptera</taxon>
        <taxon>Cimicomorpha</taxon>
        <taxon>Miridae</taxon>
        <taxon>Mirini</taxon>
        <taxon>Lygus</taxon>
    </lineage>
</organism>
<dbReference type="GO" id="GO:0006641">
    <property type="term" value="P:triglyceride metabolic process"/>
    <property type="evidence" value="ECO:0007669"/>
    <property type="project" value="TreeGrafter"/>
</dbReference>
<evidence type="ECO:0000256" key="7">
    <source>
        <dbReference type="ARBA" id="ARBA00022798"/>
    </source>
</evidence>
<evidence type="ECO:0000256" key="4">
    <source>
        <dbReference type="ARBA" id="ARBA00022679"/>
    </source>
</evidence>
<dbReference type="FunFam" id="3.30.420.40:FF:000108">
    <property type="entry name" value="Glycerol kinase, glycosomal"/>
    <property type="match status" value="1"/>
</dbReference>
<comment type="similarity">
    <text evidence="2 10">Belongs to the FGGY kinase family.</text>
</comment>
<dbReference type="PANTHER" id="PTHR10196">
    <property type="entry name" value="SUGAR KINASE"/>
    <property type="match status" value="1"/>
</dbReference>
<keyword evidence="6 10" id="KW-0418">Kinase</keyword>
<dbReference type="AlphaFoldDB" id="A0A0A9X2T1"/>
<keyword evidence="8" id="KW-0067">ATP-binding</keyword>
<evidence type="ECO:0000256" key="8">
    <source>
        <dbReference type="ARBA" id="ARBA00022840"/>
    </source>
</evidence>
<dbReference type="SUPFAM" id="SSF53067">
    <property type="entry name" value="Actin-like ATPase domain"/>
    <property type="match status" value="2"/>
</dbReference>
<dbReference type="GO" id="GO:0004370">
    <property type="term" value="F:glycerol kinase activity"/>
    <property type="evidence" value="ECO:0007669"/>
    <property type="project" value="UniProtKB-EC"/>
</dbReference>
<protein>
    <recommendedName>
        <fullName evidence="3">glycerol kinase</fullName>
        <ecNumber evidence="3">2.7.1.30</ecNumber>
    </recommendedName>
    <alternativeName>
        <fullName evidence="9">ATP:glycerol 3-phosphotransferase</fullName>
    </alternativeName>
</protein>
<comment type="pathway">
    <text evidence="1">Polyol metabolism; glycerol degradation via glycerol kinase pathway; sn-glycerol 3-phosphate from glycerol: step 1/1.</text>
</comment>
<reference evidence="13" key="2">
    <citation type="submission" date="2014-07" db="EMBL/GenBank/DDBJ databases">
        <authorList>
            <person name="Hull J."/>
        </authorList>
    </citation>
    <scope>NUCLEOTIDE SEQUENCE</scope>
</reference>
<sequence length="504" mass="55872">MPYIGEKIAQGTAKVGTVDSWLLWNLLESVKKSDGTEQRVHITDISNASRTMLCNIHTKNWDDDILSIFKIPRNVLPTICSNSQIYGYIRDGPLQGIPISGCMGDQQASLLGQLCIEPDSAKSTYGTGCFILKNTGTKAIQSRNGLLTTIAFQLGIEEPVYYALEGSISTAGAAVTWLQDSLRIISTPEELTQLASSVDTTGGVYFVPALSGLLSPYWCSTARGTIIGITQYTTRSHICRSLIEAIAFQIYDILQVMELDSNTKTSSLKVDGGLTRSQLLCQFQSDILNIPVYRPNMDERTALGAAFAAGLANGIEMWDNLHELVHVTTSNMYKYVYYISSVHTAEGVYLTPQQTAVPPPVSTTVPVSPTLYVPTNQSRTCLSSPTSIVRMHKSLSNTIFQNLHKDEITNEKYDAQCNATHTQKAGEIANDVQKYTIDDVEDKESVSSQSTLIDDQTTRHELQCLLEEKEEFFLFSPNSSFDRERSLRGWKRALQRSLHWEESS</sequence>
<accession>A0A0A9X2T1</accession>
<dbReference type="GO" id="GO:0005739">
    <property type="term" value="C:mitochondrion"/>
    <property type="evidence" value="ECO:0007669"/>
    <property type="project" value="TreeGrafter"/>
</dbReference>
<evidence type="ECO:0000256" key="1">
    <source>
        <dbReference type="ARBA" id="ARBA00005190"/>
    </source>
</evidence>
<dbReference type="InterPro" id="IPR018485">
    <property type="entry name" value="FGGY_C"/>
</dbReference>
<keyword evidence="4 10" id="KW-0808">Transferase</keyword>
<dbReference type="EMBL" id="GBHO01028582">
    <property type="protein sequence ID" value="JAG15022.1"/>
    <property type="molecule type" value="Transcribed_RNA"/>
</dbReference>
<gene>
    <name evidence="13" type="primary">glpK2</name>
    <name evidence="13" type="ORF">CM83_1386</name>
</gene>
<evidence type="ECO:0000259" key="11">
    <source>
        <dbReference type="Pfam" id="PF00370"/>
    </source>
</evidence>
<dbReference type="GO" id="GO:0005524">
    <property type="term" value="F:ATP binding"/>
    <property type="evidence" value="ECO:0007669"/>
    <property type="project" value="UniProtKB-KW"/>
</dbReference>
<dbReference type="UniPathway" id="UPA00618">
    <property type="reaction ID" value="UER00672"/>
</dbReference>
<feature type="domain" description="Carbohydrate kinase FGGY N-terminal" evidence="11">
    <location>
        <begin position="8"/>
        <end position="112"/>
    </location>
</feature>
<keyword evidence="7" id="KW-0319">Glycerol metabolism</keyword>
<dbReference type="Pfam" id="PF00370">
    <property type="entry name" value="FGGY_N"/>
    <property type="match status" value="1"/>
</dbReference>
<dbReference type="InterPro" id="IPR043129">
    <property type="entry name" value="ATPase_NBD"/>
</dbReference>
<reference evidence="13" key="1">
    <citation type="journal article" date="2014" name="PLoS ONE">
        <title>Transcriptome-Based Identification of ABC Transporters in the Western Tarnished Plant Bug Lygus hesperus.</title>
        <authorList>
            <person name="Hull J.J."/>
            <person name="Chaney K."/>
            <person name="Geib S.M."/>
            <person name="Fabrick J.A."/>
            <person name="Brent C.S."/>
            <person name="Walsh D."/>
            <person name="Lavine L.C."/>
        </authorList>
    </citation>
    <scope>NUCLEOTIDE SEQUENCE</scope>
</reference>
<keyword evidence="5" id="KW-0547">Nucleotide-binding</keyword>
<dbReference type="PROSITE" id="PS00445">
    <property type="entry name" value="FGGY_KINASES_2"/>
    <property type="match status" value="1"/>
</dbReference>
<dbReference type="GO" id="GO:0019563">
    <property type="term" value="P:glycerol catabolic process"/>
    <property type="evidence" value="ECO:0007669"/>
    <property type="project" value="UniProtKB-UniPathway"/>
</dbReference>
<evidence type="ECO:0000256" key="5">
    <source>
        <dbReference type="ARBA" id="ARBA00022741"/>
    </source>
</evidence>
<dbReference type="InterPro" id="IPR018483">
    <property type="entry name" value="Carb_kinase_FGGY_CS"/>
</dbReference>
<dbReference type="Pfam" id="PF02782">
    <property type="entry name" value="FGGY_C"/>
    <property type="match status" value="1"/>
</dbReference>
<name>A0A0A9X2T1_LYGHE</name>